<feature type="chain" id="PRO_5046831550" description="carbonic anhydrase" evidence="8">
    <location>
        <begin position="20"/>
        <end position="269"/>
    </location>
</feature>
<dbReference type="RefSeq" id="WP_377140427.1">
    <property type="nucleotide sequence ID" value="NZ_JBHSFI010000008.1"/>
</dbReference>
<sequence>MKKLALPALLLLAPLLASCAAGGSPGAAASSAPPPAEHAAGEVHWSYDGEEGPAEWGHLAKDFAECEAGDAQSPIDLPDHAETKLSEHPKISSSPTVGESVDTGHTIQLVPDGDASEIEWKDNEFDLAQVHFHMPSEHTVEGKALDAEFHFVHTTEDGQVLVLGVLAQQGDENDAWQPFIDGAAEPGSDELPIDVTAMLPTDPTFEEYAGSLTTPPCTEGVDWVVYHEPIELSAEQIAVLKQTYDNNARPIQPQGDREAYEGTITVSQD</sequence>
<dbReference type="InterPro" id="IPR041891">
    <property type="entry name" value="Alpha_CA_prokaryot-like"/>
</dbReference>
<dbReference type="EMBL" id="JBHSFI010000008">
    <property type="protein sequence ID" value="MFC4631326.1"/>
    <property type="molecule type" value="Genomic_DNA"/>
</dbReference>
<dbReference type="Pfam" id="PF00194">
    <property type="entry name" value="Carb_anhydrase"/>
    <property type="match status" value="1"/>
</dbReference>
<dbReference type="InterPro" id="IPR001148">
    <property type="entry name" value="CA_dom"/>
</dbReference>
<dbReference type="InterPro" id="IPR023561">
    <property type="entry name" value="Carbonic_anhydrase_a-class"/>
</dbReference>
<evidence type="ECO:0000259" key="9">
    <source>
        <dbReference type="PROSITE" id="PS51144"/>
    </source>
</evidence>
<accession>A0ABV9HP11</accession>
<evidence type="ECO:0000313" key="10">
    <source>
        <dbReference type="EMBL" id="MFC4631326.1"/>
    </source>
</evidence>
<keyword evidence="11" id="KW-1185">Reference proteome</keyword>
<keyword evidence="3" id="KW-0479">Metal-binding</keyword>
<dbReference type="SMART" id="SM01057">
    <property type="entry name" value="Carb_anhydrase"/>
    <property type="match status" value="1"/>
</dbReference>
<reference evidence="11" key="1">
    <citation type="journal article" date="2019" name="Int. J. Syst. Evol. Microbiol.">
        <title>The Global Catalogue of Microorganisms (GCM) 10K type strain sequencing project: providing services to taxonomists for standard genome sequencing and annotation.</title>
        <authorList>
            <consortium name="The Broad Institute Genomics Platform"/>
            <consortium name="The Broad Institute Genome Sequencing Center for Infectious Disease"/>
            <person name="Wu L."/>
            <person name="Ma J."/>
        </authorList>
    </citation>
    <scope>NUCLEOTIDE SEQUENCE [LARGE SCALE GENOMIC DNA]</scope>
    <source>
        <strain evidence="11">CCUG 42722</strain>
    </source>
</reference>
<feature type="region of interest" description="Disordered" evidence="7">
    <location>
        <begin position="248"/>
        <end position="269"/>
    </location>
</feature>
<comment type="catalytic activity">
    <reaction evidence="6">
        <text>hydrogencarbonate + H(+) = CO2 + H2O</text>
        <dbReference type="Rhea" id="RHEA:10748"/>
        <dbReference type="ChEBI" id="CHEBI:15377"/>
        <dbReference type="ChEBI" id="CHEBI:15378"/>
        <dbReference type="ChEBI" id="CHEBI:16526"/>
        <dbReference type="ChEBI" id="CHEBI:17544"/>
        <dbReference type="EC" id="4.2.1.1"/>
    </reaction>
</comment>
<organism evidence="10 11">
    <name type="scientific">Promicromonospora alba</name>
    <dbReference type="NCBI Taxonomy" id="1616110"/>
    <lineage>
        <taxon>Bacteria</taxon>
        <taxon>Bacillati</taxon>
        <taxon>Actinomycetota</taxon>
        <taxon>Actinomycetes</taxon>
        <taxon>Micrococcales</taxon>
        <taxon>Promicromonosporaceae</taxon>
        <taxon>Promicromonospora</taxon>
    </lineage>
</organism>
<dbReference type="PROSITE" id="PS51257">
    <property type="entry name" value="PROKAR_LIPOPROTEIN"/>
    <property type="match status" value="1"/>
</dbReference>
<comment type="caution">
    <text evidence="10">The sequence shown here is derived from an EMBL/GenBank/DDBJ whole genome shotgun (WGS) entry which is preliminary data.</text>
</comment>
<feature type="domain" description="Alpha-carbonic anhydrase" evidence="9">
    <location>
        <begin position="43"/>
        <end position="263"/>
    </location>
</feature>
<dbReference type="PROSITE" id="PS51144">
    <property type="entry name" value="ALPHA_CA_2"/>
    <property type="match status" value="1"/>
</dbReference>
<dbReference type="EC" id="4.2.1.1" evidence="2"/>
<proteinExistence type="inferred from homology"/>
<feature type="region of interest" description="Disordered" evidence="7">
    <location>
        <begin position="83"/>
        <end position="104"/>
    </location>
</feature>
<evidence type="ECO:0000313" key="11">
    <source>
        <dbReference type="Proteomes" id="UP001596011"/>
    </source>
</evidence>
<dbReference type="PANTHER" id="PTHR18952">
    <property type="entry name" value="CARBONIC ANHYDRASE"/>
    <property type="match status" value="1"/>
</dbReference>
<feature type="signal peptide" evidence="8">
    <location>
        <begin position="1"/>
        <end position="19"/>
    </location>
</feature>
<evidence type="ECO:0000256" key="3">
    <source>
        <dbReference type="ARBA" id="ARBA00022723"/>
    </source>
</evidence>
<dbReference type="InterPro" id="IPR036398">
    <property type="entry name" value="CA_dom_sf"/>
</dbReference>
<evidence type="ECO:0000256" key="1">
    <source>
        <dbReference type="ARBA" id="ARBA00010718"/>
    </source>
</evidence>
<evidence type="ECO:0000256" key="8">
    <source>
        <dbReference type="SAM" id="SignalP"/>
    </source>
</evidence>
<evidence type="ECO:0000256" key="4">
    <source>
        <dbReference type="ARBA" id="ARBA00022833"/>
    </source>
</evidence>
<keyword evidence="4" id="KW-0862">Zinc</keyword>
<dbReference type="CDD" id="cd03124">
    <property type="entry name" value="alpha_CA_prokaryotic_like"/>
    <property type="match status" value="1"/>
</dbReference>
<comment type="similarity">
    <text evidence="1">Belongs to the alpha-carbonic anhydrase family.</text>
</comment>
<evidence type="ECO:0000256" key="2">
    <source>
        <dbReference type="ARBA" id="ARBA00012925"/>
    </source>
</evidence>
<gene>
    <name evidence="10" type="ORF">ACFO6V_23980</name>
</gene>
<keyword evidence="8" id="KW-0732">Signal</keyword>
<dbReference type="PANTHER" id="PTHR18952:SF265">
    <property type="entry name" value="CARBONIC ANHYDRASE"/>
    <property type="match status" value="1"/>
</dbReference>
<dbReference type="SUPFAM" id="SSF51069">
    <property type="entry name" value="Carbonic anhydrase"/>
    <property type="match status" value="1"/>
</dbReference>
<evidence type="ECO:0000256" key="6">
    <source>
        <dbReference type="ARBA" id="ARBA00048348"/>
    </source>
</evidence>
<dbReference type="Proteomes" id="UP001596011">
    <property type="component" value="Unassembled WGS sequence"/>
</dbReference>
<evidence type="ECO:0000256" key="7">
    <source>
        <dbReference type="SAM" id="MobiDB-lite"/>
    </source>
</evidence>
<evidence type="ECO:0000256" key="5">
    <source>
        <dbReference type="ARBA" id="ARBA00023239"/>
    </source>
</evidence>
<keyword evidence="5" id="KW-0456">Lyase</keyword>
<protein>
    <recommendedName>
        <fullName evidence="2">carbonic anhydrase</fullName>
        <ecNumber evidence="2">4.2.1.1</ecNumber>
    </recommendedName>
</protein>
<dbReference type="Gene3D" id="3.10.200.10">
    <property type="entry name" value="Alpha carbonic anhydrase"/>
    <property type="match status" value="1"/>
</dbReference>
<name>A0ABV9HP11_9MICO</name>